<protein>
    <recommendedName>
        <fullName evidence="1">2-oxoglutarate dehydrogenase E1 component N-terminal domain-containing protein</fullName>
    </recommendedName>
</protein>
<feature type="domain" description="2-oxoglutarate dehydrogenase E1 component N-terminal" evidence="1">
    <location>
        <begin position="4"/>
        <end position="38"/>
    </location>
</feature>
<dbReference type="Pfam" id="PF16078">
    <property type="entry name" value="2-oxogl_dehyd_N"/>
    <property type="match status" value="1"/>
</dbReference>
<keyword evidence="3" id="KW-1185">Reference proteome</keyword>
<organism evidence="2 3">
    <name type="scientific">Actinomadura adrarensis</name>
    <dbReference type="NCBI Taxonomy" id="1819600"/>
    <lineage>
        <taxon>Bacteria</taxon>
        <taxon>Bacillati</taxon>
        <taxon>Actinomycetota</taxon>
        <taxon>Actinomycetes</taxon>
        <taxon>Streptosporangiales</taxon>
        <taxon>Thermomonosporaceae</taxon>
        <taxon>Actinomadura</taxon>
    </lineage>
</organism>
<gene>
    <name evidence="2" type="ORF">ACFQ07_13260</name>
</gene>
<evidence type="ECO:0000313" key="2">
    <source>
        <dbReference type="EMBL" id="MFD0853203.1"/>
    </source>
</evidence>
<proteinExistence type="predicted"/>
<sequence>MTDFGANEWLVDELYQKYLEDPNSVDEAWWNFFADYRPDRPATATTTASPGAPR</sequence>
<evidence type="ECO:0000259" key="1">
    <source>
        <dbReference type="Pfam" id="PF16078"/>
    </source>
</evidence>
<dbReference type="EMBL" id="JBHTIR010001966">
    <property type="protein sequence ID" value="MFD0853203.1"/>
    <property type="molecule type" value="Genomic_DNA"/>
</dbReference>
<feature type="non-terminal residue" evidence="2">
    <location>
        <position position="54"/>
    </location>
</feature>
<comment type="caution">
    <text evidence="2">The sequence shown here is derived from an EMBL/GenBank/DDBJ whole genome shotgun (WGS) entry which is preliminary data.</text>
</comment>
<evidence type="ECO:0000313" key="3">
    <source>
        <dbReference type="Proteomes" id="UP001597083"/>
    </source>
</evidence>
<dbReference type="InterPro" id="IPR032106">
    <property type="entry name" value="2-oxogl_dehyd_N"/>
</dbReference>
<reference evidence="3" key="1">
    <citation type="journal article" date="2019" name="Int. J. Syst. Evol. Microbiol.">
        <title>The Global Catalogue of Microorganisms (GCM) 10K type strain sequencing project: providing services to taxonomists for standard genome sequencing and annotation.</title>
        <authorList>
            <consortium name="The Broad Institute Genomics Platform"/>
            <consortium name="The Broad Institute Genome Sequencing Center for Infectious Disease"/>
            <person name="Wu L."/>
            <person name="Ma J."/>
        </authorList>
    </citation>
    <scope>NUCLEOTIDE SEQUENCE [LARGE SCALE GENOMIC DNA]</scope>
    <source>
        <strain evidence="3">JCM 31696</strain>
    </source>
</reference>
<name>A0ABW3CHJ1_9ACTN</name>
<dbReference type="Proteomes" id="UP001597083">
    <property type="component" value="Unassembled WGS sequence"/>
</dbReference>
<accession>A0ABW3CHJ1</accession>